<dbReference type="AlphaFoldDB" id="A0A1Q9A8F9"/>
<name>A0A1Q9A8F9_9HYPH</name>
<dbReference type="PANTHER" id="PTHR47053">
    <property type="entry name" value="MUREIN DD-ENDOPEPTIDASE MEPH-RELATED"/>
    <property type="match status" value="1"/>
</dbReference>
<keyword evidence="4" id="KW-0788">Thiol protease</keyword>
<keyword evidence="3 6" id="KW-0378">Hydrolase</keyword>
<dbReference type="RefSeq" id="WP_075613578.1">
    <property type="nucleotide sequence ID" value="NZ_JACIED010000005.1"/>
</dbReference>
<dbReference type="GO" id="GO:0008234">
    <property type="term" value="F:cysteine-type peptidase activity"/>
    <property type="evidence" value="ECO:0007669"/>
    <property type="project" value="UniProtKB-KW"/>
</dbReference>
<dbReference type="InterPro" id="IPR041382">
    <property type="entry name" value="SH3_16"/>
</dbReference>
<evidence type="ECO:0000313" key="7">
    <source>
        <dbReference type="EMBL" id="OLP50874.1"/>
    </source>
</evidence>
<dbReference type="InterPro" id="IPR038765">
    <property type="entry name" value="Papain-like_cys_pep_sf"/>
</dbReference>
<dbReference type="InterPro" id="IPR000064">
    <property type="entry name" value="NLP_P60_dom"/>
</dbReference>
<feature type="domain" description="NlpC/P60" evidence="5">
    <location>
        <begin position="165"/>
        <end position="287"/>
    </location>
</feature>
<sequence>MAPDHKLDRRLNAYRPDLADAALASLVEAERFVEGIPARVTVPVAALRPRPDLASGIDTELLLGEEVKVFDRADGWAWVKAVSDGYVGYLPETALGPIEAPPTHWVTVPRSFLYTGPDLRFPNQLAISMGSRLTVTGEAETRGTRYFLLDDGRAVIADHCRSIGTPAGVDYVAVAARFLETPYLWGGRSGHGIDCSGLVQLSMLMCGLQAPRDSDMQAAGLGNPIDRSDLRRGDLIFWKGHAGIMEDERTLLHANGHTMSVAREDVDAAIARIGWLYEQPTGYRRPERIA</sequence>
<keyword evidence="8" id="KW-1185">Reference proteome</keyword>
<evidence type="ECO:0000313" key="6">
    <source>
        <dbReference type="EMBL" id="MBB4009602.1"/>
    </source>
</evidence>
<reference evidence="7 8" key="1">
    <citation type="submission" date="2016-09" db="EMBL/GenBank/DDBJ databases">
        <title>Rhizobium oryziradicis sp. nov., isolated from the root of rice.</title>
        <authorList>
            <person name="Zhao J."/>
            <person name="Zhang X."/>
        </authorList>
    </citation>
    <scope>NUCLEOTIDE SEQUENCE [LARGE SCALE GENOMIC DNA]</scope>
    <source>
        <strain evidence="7 8">14971</strain>
    </source>
</reference>
<organism evidence="7 8">
    <name type="scientific">Allorhizobium taibaishanense</name>
    <dbReference type="NCBI Taxonomy" id="887144"/>
    <lineage>
        <taxon>Bacteria</taxon>
        <taxon>Pseudomonadati</taxon>
        <taxon>Pseudomonadota</taxon>
        <taxon>Alphaproteobacteria</taxon>
        <taxon>Hyphomicrobiales</taxon>
        <taxon>Rhizobiaceae</taxon>
        <taxon>Rhizobium/Agrobacterium group</taxon>
        <taxon>Allorhizobium</taxon>
    </lineage>
</organism>
<dbReference type="OrthoDB" id="9813368at2"/>
<dbReference type="InterPro" id="IPR051202">
    <property type="entry name" value="Peptidase_C40"/>
</dbReference>
<dbReference type="SUPFAM" id="SSF54001">
    <property type="entry name" value="Cysteine proteinases"/>
    <property type="match status" value="1"/>
</dbReference>
<dbReference type="Proteomes" id="UP000544107">
    <property type="component" value="Unassembled WGS sequence"/>
</dbReference>
<evidence type="ECO:0000313" key="9">
    <source>
        <dbReference type="Proteomes" id="UP000544107"/>
    </source>
</evidence>
<proteinExistence type="inferred from homology"/>
<dbReference type="Proteomes" id="UP000185598">
    <property type="component" value="Unassembled WGS sequence"/>
</dbReference>
<accession>A0A1Q9A8F9</accession>
<keyword evidence="2" id="KW-0645">Protease</keyword>
<reference evidence="6 9" key="2">
    <citation type="submission" date="2020-08" db="EMBL/GenBank/DDBJ databases">
        <title>Genomic Encyclopedia of Type Strains, Phase IV (KMG-IV): sequencing the most valuable type-strain genomes for metagenomic binning, comparative biology and taxonomic classification.</title>
        <authorList>
            <person name="Goeker M."/>
        </authorList>
    </citation>
    <scope>NUCLEOTIDE SEQUENCE [LARGE SCALE GENOMIC DNA]</scope>
    <source>
        <strain evidence="6 9">DSM 100021</strain>
    </source>
</reference>
<dbReference type="Gene3D" id="3.90.1720.10">
    <property type="entry name" value="endopeptidase domain like (from Nostoc punctiforme)"/>
    <property type="match status" value="1"/>
</dbReference>
<evidence type="ECO:0000259" key="5">
    <source>
        <dbReference type="PROSITE" id="PS51935"/>
    </source>
</evidence>
<evidence type="ECO:0000256" key="1">
    <source>
        <dbReference type="ARBA" id="ARBA00007074"/>
    </source>
</evidence>
<dbReference type="Pfam" id="PF18348">
    <property type="entry name" value="SH3_16"/>
    <property type="match status" value="1"/>
</dbReference>
<evidence type="ECO:0000256" key="3">
    <source>
        <dbReference type="ARBA" id="ARBA00022801"/>
    </source>
</evidence>
<comment type="similarity">
    <text evidence="1">Belongs to the peptidase C40 family.</text>
</comment>
<dbReference type="STRING" id="887144.BJF91_06445"/>
<dbReference type="EMBL" id="MKIN01000020">
    <property type="protein sequence ID" value="OLP50874.1"/>
    <property type="molecule type" value="Genomic_DNA"/>
</dbReference>
<dbReference type="GO" id="GO:0006508">
    <property type="term" value="P:proteolysis"/>
    <property type="evidence" value="ECO:0007669"/>
    <property type="project" value="UniProtKB-KW"/>
</dbReference>
<protein>
    <submittedName>
        <fullName evidence="6">Cell wall-associated NlpC family hydrolase</fullName>
    </submittedName>
    <submittedName>
        <fullName evidence="7">Peptidase P60</fullName>
    </submittedName>
</protein>
<evidence type="ECO:0000256" key="2">
    <source>
        <dbReference type="ARBA" id="ARBA00022670"/>
    </source>
</evidence>
<dbReference type="PROSITE" id="PS51935">
    <property type="entry name" value="NLPC_P60"/>
    <property type="match status" value="1"/>
</dbReference>
<dbReference type="Gene3D" id="2.30.30.40">
    <property type="entry name" value="SH3 Domains"/>
    <property type="match status" value="1"/>
</dbReference>
<dbReference type="PANTHER" id="PTHR47053:SF1">
    <property type="entry name" value="MUREIN DD-ENDOPEPTIDASE MEPH-RELATED"/>
    <property type="match status" value="1"/>
</dbReference>
<gene>
    <name evidence="7" type="ORF">BJF91_06445</name>
    <name evidence="6" type="ORF">GGQ71_003890</name>
</gene>
<evidence type="ECO:0000256" key="4">
    <source>
        <dbReference type="ARBA" id="ARBA00022807"/>
    </source>
</evidence>
<dbReference type="EMBL" id="JACIED010000005">
    <property type="protein sequence ID" value="MBB4009602.1"/>
    <property type="molecule type" value="Genomic_DNA"/>
</dbReference>
<evidence type="ECO:0000313" key="8">
    <source>
        <dbReference type="Proteomes" id="UP000185598"/>
    </source>
</evidence>
<dbReference type="Pfam" id="PF00877">
    <property type="entry name" value="NLPC_P60"/>
    <property type="match status" value="1"/>
</dbReference>
<comment type="caution">
    <text evidence="7">The sequence shown here is derived from an EMBL/GenBank/DDBJ whole genome shotgun (WGS) entry which is preliminary data.</text>
</comment>